<accession>A0A0N1HVF5</accession>
<proteinExistence type="predicted"/>
<gene>
    <name evidence="2" type="ORF">ABL78_5261</name>
</gene>
<dbReference type="EMBL" id="LJSK01000172">
    <property type="protein sequence ID" value="KPI85681.1"/>
    <property type="molecule type" value="Genomic_DNA"/>
</dbReference>
<evidence type="ECO:0000256" key="1">
    <source>
        <dbReference type="SAM" id="Coils"/>
    </source>
</evidence>
<evidence type="ECO:0000313" key="3">
    <source>
        <dbReference type="Proteomes" id="UP000038009"/>
    </source>
</evidence>
<dbReference type="AlphaFoldDB" id="A0A0N1HVF5"/>
<sequence length="123" mass="14186">MALVISDEASQEAQRILACRNSFEVLQLSVEKCTKELIMEQYEAKVVLFKRSFRNKLAIQAKARLDNAKMRLSDPKLRDREAAELKEMQRDVQKDYVELKALEDRTSVLEIRAAALQIDETCP</sequence>
<dbReference type="VEuPathDB" id="TriTrypDB:Lsey_0172_0130"/>
<keyword evidence="3" id="KW-1185">Reference proteome</keyword>
<keyword evidence="1" id="KW-0175">Coiled coil</keyword>
<evidence type="ECO:0000313" key="2">
    <source>
        <dbReference type="EMBL" id="KPI85681.1"/>
    </source>
</evidence>
<organism evidence="2 3">
    <name type="scientific">Leptomonas seymouri</name>
    <dbReference type="NCBI Taxonomy" id="5684"/>
    <lineage>
        <taxon>Eukaryota</taxon>
        <taxon>Discoba</taxon>
        <taxon>Euglenozoa</taxon>
        <taxon>Kinetoplastea</taxon>
        <taxon>Metakinetoplastina</taxon>
        <taxon>Trypanosomatida</taxon>
        <taxon>Trypanosomatidae</taxon>
        <taxon>Leishmaniinae</taxon>
        <taxon>Leptomonas</taxon>
    </lineage>
</organism>
<dbReference type="OMA" id="CTKEMVL"/>
<dbReference type="OrthoDB" id="270164at2759"/>
<protein>
    <submittedName>
        <fullName evidence="2">Uncharacterized protein</fullName>
    </submittedName>
</protein>
<name>A0A0N1HVF5_LEPSE</name>
<feature type="coiled-coil region" evidence="1">
    <location>
        <begin position="82"/>
        <end position="119"/>
    </location>
</feature>
<comment type="caution">
    <text evidence="2">The sequence shown here is derived from an EMBL/GenBank/DDBJ whole genome shotgun (WGS) entry which is preliminary data.</text>
</comment>
<reference evidence="2 3" key="1">
    <citation type="journal article" date="2015" name="PLoS Pathog.">
        <title>Leptomonas seymouri: Adaptations to the Dixenous Life Cycle Analyzed by Genome Sequencing, Transcriptome Profiling and Co-infection with Leishmania donovani.</title>
        <authorList>
            <person name="Kraeva N."/>
            <person name="Butenko A."/>
            <person name="Hlavacova J."/>
            <person name="Kostygov A."/>
            <person name="Myskova J."/>
            <person name="Grybchuk D."/>
            <person name="Lestinova T."/>
            <person name="Votypka J."/>
            <person name="Volf P."/>
            <person name="Opperdoes F."/>
            <person name="Flegontov P."/>
            <person name="Lukes J."/>
            <person name="Yurchenko V."/>
        </authorList>
    </citation>
    <scope>NUCLEOTIDE SEQUENCE [LARGE SCALE GENOMIC DNA]</scope>
    <source>
        <strain evidence="2 3">ATCC 30220</strain>
    </source>
</reference>
<dbReference type="Proteomes" id="UP000038009">
    <property type="component" value="Unassembled WGS sequence"/>
</dbReference>